<evidence type="ECO:0000313" key="2">
    <source>
        <dbReference type="EMBL" id="MPM44295.1"/>
    </source>
</evidence>
<accession>A0A644ZTT4</accession>
<dbReference type="Pfam" id="PF01883">
    <property type="entry name" value="FeS_assembly_P"/>
    <property type="match status" value="1"/>
</dbReference>
<name>A0A644ZTT4_9ZZZZ</name>
<dbReference type="InterPro" id="IPR002744">
    <property type="entry name" value="MIP18-like"/>
</dbReference>
<dbReference type="Gene3D" id="3.30.300.130">
    <property type="entry name" value="Fe-S cluster assembly (FSCA)"/>
    <property type="match status" value="1"/>
</dbReference>
<sequence>MEIEKRVIIALRHVYDPEIPVNVYDLGLIYEIKVDEENKVFIKMTLTAPNCPMADQLLEDINDAVYDVPGVSDVSIELTFDPPWDKSRMSEEAMLDLGLL</sequence>
<dbReference type="SUPFAM" id="SSF117916">
    <property type="entry name" value="Fe-S cluster assembly (FSCA) domain-like"/>
    <property type="match status" value="1"/>
</dbReference>
<dbReference type="PANTHER" id="PTHR42831:SF1">
    <property type="entry name" value="FE-S PROTEIN MATURATION AUXILIARY FACTOR YITW"/>
    <property type="match status" value="1"/>
</dbReference>
<evidence type="ECO:0000259" key="1">
    <source>
        <dbReference type="Pfam" id="PF01883"/>
    </source>
</evidence>
<protein>
    <submittedName>
        <fullName evidence="2">Fe-S protein maturation auxiliary factor SufT</fullName>
    </submittedName>
</protein>
<dbReference type="PANTHER" id="PTHR42831">
    <property type="entry name" value="FE-S PROTEIN MATURATION AUXILIARY FACTOR YITW"/>
    <property type="match status" value="1"/>
</dbReference>
<comment type="caution">
    <text evidence="2">The sequence shown here is derived from an EMBL/GenBank/DDBJ whole genome shotgun (WGS) entry which is preliminary data.</text>
</comment>
<dbReference type="InterPro" id="IPR052339">
    <property type="entry name" value="Fe-S_Maturation_MIP18"/>
</dbReference>
<proteinExistence type="predicted"/>
<dbReference type="EMBL" id="VSSQ01010420">
    <property type="protein sequence ID" value="MPM44295.1"/>
    <property type="molecule type" value="Genomic_DNA"/>
</dbReference>
<gene>
    <name evidence="2" type="primary">sufT_6</name>
    <name evidence="2" type="ORF">SDC9_90973</name>
</gene>
<dbReference type="InterPro" id="IPR034904">
    <property type="entry name" value="FSCA_dom_sf"/>
</dbReference>
<organism evidence="2">
    <name type="scientific">bioreactor metagenome</name>
    <dbReference type="NCBI Taxonomy" id="1076179"/>
    <lineage>
        <taxon>unclassified sequences</taxon>
        <taxon>metagenomes</taxon>
        <taxon>ecological metagenomes</taxon>
    </lineage>
</organism>
<dbReference type="AlphaFoldDB" id="A0A644ZTT4"/>
<feature type="domain" description="MIP18 family-like" evidence="1">
    <location>
        <begin position="5"/>
        <end position="77"/>
    </location>
</feature>
<reference evidence="2" key="1">
    <citation type="submission" date="2019-08" db="EMBL/GenBank/DDBJ databases">
        <authorList>
            <person name="Kucharzyk K."/>
            <person name="Murdoch R.W."/>
            <person name="Higgins S."/>
            <person name="Loffler F."/>
        </authorList>
    </citation>
    <scope>NUCLEOTIDE SEQUENCE</scope>
</reference>